<dbReference type="OrthoDB" id="33550at2157"/>
<dbReference type="PANTHER" id="PTHR10151">
    <property type="entry name" value="ECTONUCLEOTIDE PYROPHOSPHATASE/PHOSPHODIESTERASE"/>
    <property type="match status" value="1"/>
</dbReference>
<keyword evidence="2" id="KW-1185">Reference proteome</keyword>
<dbReference type="InterPro" id="IPR017850">
    <property type="entry name" value="Alkaline_phosphatase_core_sf"/>
</dbReference>
<dbReference type="SUPFAM" id="SSF53649">
    <property type="entry name" value="Alkaline phosphatase-like"/>
    <property type="match status" value="1"/>
</dbReference>
<dbReference type="InterPro" id="IPR002591">
    <property type="entry name" value="Phosphodiest/P_Trfase"/>
</dbReference>
<sequence length="361" mass="41323">MIIPDYEKDTLYNLSSSILNNYGINTEDSFMTFQNKKLILVLVDGLGWNILQKIKTDELNMNKVIKMHTVFPSTTATALTTLMTAKTPAEHKVLGYTTYIKEIGIINALKYTLPQSSEVDLLKKSGKSMQEILNLKNIGKQIKEKGYKTTSILPNCISRTEFSKTLYSNIDEYRTLWEAFHRIKMYAEKGTDFITLYIPDVDLTAHRFGPYAEPTINASKDILSMIIKYSPKDYNIVITADHGFIQTDKAIFLDENQDFKDVIEMPPFGDARAIFMKTRKDAKILEEKFENFKVYSSDEIIKEGLLSKKEEEKGLIPDYVGIPLDRKVYPYRFKGTYAGHKGHHGALLEEEIEIPLIILNP</sequence>
<dbReference type="GeneID" id="41589314"/>
<accession>A0A1W6JWJ1</accession>
<gene>
    <name evidence="1" type="ORF">B6F84_00310</name>
</gene>
<dbReference type="Gene3D" id="3.40.720.10">
    <property type="entry name" value="Alkaline Phosphatase, subunit A"/>
    <property type="match status" value="1"/>
</dbReference>
<dbReference type="Pfam" id="PF01663">
    <property type="entry name" value="Phosphodiest"/>
    <property type="match status" value="1"/>
</dbReference>
<dbReference type="RefSeq" id="WP_148690363.1">
    <property type="nucleotide sequence ID" value="NZ_CP020477.1"/>
</dbReference>
<evidence type="ECO:0000313" key="1">
    <source>
        <dbReference type="EMBL" id="ARM74617.1"/>
    </source>
</evidence>
<organism evidence="1 2">
    <name type="scientific">Acidianus manzaensis</name>
    <dbReference type="NCBI Taxonomy" id="282676"/>
    <lineage>
        <taxon>Archaea</taxon>
        <taxon>Thermoproteota</taxon>
        <taxon>Thermoprotei</taxon>
        <taxon>Sulfolobales</taxon>
        <taxon>Sulfolobaceae</taxon>
        <taxon>Acidianus</taxon>
    </lineage>
</organism>
<dbReference type="EMBL" id="CP020477">
    <property type="protein sequence ID" value="ARM74617.1"/>
    <property type="molecule type" value="Genomic_DNA"/>
</dbReference>
<dbReference type="Proteomes" id="UP000193404">
    <property type="component" value="Chromosome"/>
</dbReference>
<protein>
    <recommendedName>
        <fullName evidence="3">Nucleotide pyrophosphatase</fullName>
    </recommendedName>
</protein>
<evidence type="ECO:0008006" key="3">
    <source>
        <dbReference type="Google" id="ProtNLM"/>
    </source>
</evidence>
<evidence type="ECO:0000313" key="2">
    <source>
        <dbReference type="Proteomes" id="UP000193404"/>
    </source>
</evidence>
<proteinExistence type="predicted"/>
<reference evidence="1 2" key="1">
    <citation type="submission" date="2017-03" db="EMBL/GenBank/DDBJ databases">
        <title>Sulfur activation and transportation mechanism of thermophilic Archaea Acidianus manzaensis YN-25.</title>
        <authorList>
            <person name="Ma Y."/>
            <person name="Yang Y."/>
            <person name="Xia J."/>
        </authorList>
    </citation>
    <scope>NUCLEOTIDE SEQUENCE [LARGE SCALE GENOMIC DNA]</scope>
    <source>
        <strain evidence="1 2">YN-25</strain>
    </source>
</reference>
<dbReference type="STRING" id="282676.B6F84_00310"/>
<dbReference type="KEGG" id="aman:B6F84_00310"/>
<dbReference type="PANTHER" id="PTHR10151:SF120">
    <property type="entry name" value="BIS(5'-ADENOSYL)-TRIPHOSPHATASE"/>
    <property type="match status" value="1"/>
</dbReference>
<name>A0A1W6JWJ1_9CREN</name>
<dbReference type="GO" id="GO:0016787">
    <property type="term" value="F:hydrolase activity"/>
    <property type="evidence" value="ECO:0007669"/>
    <property type="project" value="UniProtKB-ARBA"/>
</dbReference>
<dbReference type="AlphaFoldDB" id="A0A1W6JWJ1"/>